<name>A0ABX2ZX78_9GAMM</name>
<evidence type="ECO:0000313" key="2">
    <source>
        <dbReference type="Proteomes" id="UP000094329"/>
    </source>
</evidence>
<evidence type="ECO:0000313" key="1">
    <source>
        <dbReference type="EMBL" id="ODN41201.1"/>
    </source>
</evidence>
<comment type="caution">
    <text evidence="1">The sequence shown here is derived from an EMBL/GenBank/DDBJ whole genome shotgun (WGS) entry which is preliminary data.</text>
</comment>
<keyword evidence="2" id="KW-1185">Reference proteome</keyword>
<dbReference type="EMBL" id="MDTU01000005">
    <property type="protein sequence ID" value="ODN41201.1"/>
    <property type="molecule type" value="Genomic_DNA"/>
</dbReference>
<accession>A0ABX2ZX78</accession>
<organism evidence="1 2">
    <name type="scientific">Piscirickettsia litoralis</name>
    <dbReference type="NCBI Taxonomy" id="1891921"/>
    <lineage>
        <taxon>Bacteria</taxon>
        <taxon>Pseudomonadati</taxon>
        <taxon>Pseudomonadota</taxon>
        <taxon>Gammaproteobacteria</taxon>
        <taxon>Thiotrichales</taxon>
        <taxon>Piscirickettsiaceae</taxon>
        <taxon>Piscirickettsia</taxon>
    </lineage>
</organism>
<sequence>MVPKEFKKVEMDLDPNTLKQIEYLTQQLKLKNGAQAIGSAVRLMNELINMKSVTVEDQDGITRQLKFSEAR</sequence>
<protein>
    <submittedName>
        <fullName evidence="1">Uncharacterized protein</fullName>
    </submittedName>
</protein>
<proteinExistence type="predicted"/>
<gene>
    <name evidence="1" type="ORF">BGC07_17460</name>
</gene>
<dbReference type="Proteomes" id="UP000094329">
    <property type="component" value="Unassembled WGS sequence"/>
</dbReference>
<reference evidence="1 2" key="1">
    <citation type="submission" date="2016-08" db="EMBL/GenBank/DDBJ databases">
        <title>Draft genome sequence of Candidatus Piscirickettsia litoralis, from seawater.</title>
        <authorList>
            <person name="Wan X."/>
            <person name="Lee A.J."/>
            <person name="Hou S."/>
            <person name="Donachie S.P."/>
        </authorList>
    </citation>
    <scope>NUCLEOTIDE SEQUENCE [LARGE SCALE GENOMIC DNA]</scope>
    <source>
        <strain evidence="1 2">Y2</strain>
    </source>
</reference>
<dbReference type="RefSeq" id="WP_069314338.1">
    <property type="nucleotide sequence ID" value="NZ_MDTU01000005.1"/>
</dbReference>